<evidence type="ECO:0000313" key="8">
    <source>
        <dbReference type="EMBL" id="PVY43572.1"/>
    </source>
</evidence>
<dbReference type="Gene3D" id="1.10.3730.20">
    <property type="match status" value="1"/>
</dbReference>
<evidence type="ECO:0000256" key="6">
    <source>
        <dbReference type="SAM" id="Phobius"/>
    </source>
</evidence>
<dbReference type="AlphaFoldDB" id="A0A2U1B4P4"/>
<dbReference type="InterPro" id="IPR000620">
    <property type="entry name" value="EamA_dom"/>
</dbReference>
<feature type="transmembrane region" description="Helical" evidence="6">
    <location>
        <begin position="168"/>
        <end position="185"/>
    </location>
</feature>
<feature type="transmembrane region" description="Helical" evidence="6">
    <location>
        <begin position="101"/>
        <end position="122"/>
    </location>
</feature>
<evidence type="ECO:0000256" key="5">
    <source>
        <dbReference type="ARBA" id="ARBA00023136"/>
    </source>
</evidence>
<feature type="transmembrane region" description="Helical" evidence="6">
    <location>
        <begin position="352"/>
        <end position="372"/>
    </location>
</feature>
<evidence type="ECO:0000256" key="1">
    <source>
        <dbReference type="ARBA" id="ARBA00004141"/>
    </source>
</evidence>
<sequence>MNKIIHILFHLRNLMIAFLLQFLYIVCGVDLSGDHFYKIGWPWLWYYRHIPYSPLHLPYAEIHWLNLAGVLLLGWLVLSLAESLLERMNMRYPRWRRYFSVLYLFMVGVPAMTALVCWGRYLFGFYVPRPVPTIYVLLVLFLLLLLAVFAVGEILWKLWDKIRYGDRALLWGGFALVASCVLWSGNYVLGKLMMSQAGVSAGEISFWRFVAAGLIMFAIACATRKKKVFALTRRDAIEVIGQGMLGMCMVGLLMFQSEKLTSAINASMLDALIPVAILIGCFLIGRKLTVGQCVGMAVSLSGCLLVIRVVTPEGIQLTRLGFADLMIVAAAACWAGYVLWGKGTLKRVDSLVYTTWAMIAGAAATLVFSLLFRQPLKPPLDPEVLVLLAVLVAGPTIGAFWLWNIATRDVPLPLLNITQYLIPVCAILFAHLLLGEPLGGWQVAGMFLIAGGVALDPAVLGSLKRAAARLKKRL</sequence>
<keyword evidence="9" id="KW-1185">Reference proteome</keyword>
<reference evidence="8 9" key="1">
    <citation type="submission" date="2018-04" db="EMBL/GenBank/DDBJ databases">
        <title>Genomic Encyclopedia of Type Strains, Phase IV (KMG-IV): sequencing the most valuable type-strain genomes for metagenomic binning, comparative biology and taxonomic classification.</title>
        <authorList>
            <person name="Goeker M."/>
        </authorList>
    </citation>
    <scope>NUCLEOTIDE SEQUENCE [LARGE SCALE GENOMIC DNA]</scope>
    <source>
        <strain evidence="8 9">DSM 14823</strain>
    </source>
</reference>
<evidence type="ECO:0000256" key="3">
    <source>
        <dbReference type="ARBA" id="ARBA00022692"/>
    </source>
</evidence>
<comment type="similarity">
    <text evidence="2">Belongs to the EamA transporter family.</text>
</comment>
<feature type="transmembrane region" description="Helical" evidence="6">
    <location>
        <begin position="134"/>
        <end position="156"/>
    </location>
</feature>
<feature type="domain" description="EamA" evidence="7">
    <location>
        <begin position="322"/>
        <end position="455"/>
    </location>
</feature>
<comment type="subcellular location">
    <subcellularLocation>
        <location evidence="1">Membrane</location>
        <topology evidence="1">Multi-pass membrane protein</topology>
    </subcellularLocation>
</comment>
<feature type="transmembrane region" description="Helical" evidence="6">
    <location>
        <begin position="205"/>
        <end position="224"/>
    </location>
</feature>
<feature type="transmembrane region" description="Helical" evidence="6">
    <location>
        <begin position="7"/>
        <end position="26"/>
    </location>
</feature>
<dbReference type="PANTHER" id="PTHR32322">
    <property type="entry name" value="INNER MEMBRANE TRANSPORTER"/>
    <property type="match status" value="1"/>
</dbReference>
<feature type="transmembrane region" description="Helical" evidence="6">
    <location>
        <begin position="414"/>
        <end position="434"/>
    </location>
</feature>
<keyword evidence="3 6" id="KW-0812">Transmembrane</keyword>
<feature type="domain" description="EamA" evidence="7">
    <location>
        <begin position="171"/>
        <end position="307"/>
    </location>
</feature>
<feature type="transmembrane region" description="Helical" evidence="6">
    <location>
        <begin position="236"/>
        <end position="256"/>
    </location>
</feature>
<feature type="transmembrane region" description="Helical" evidence="6">
    <location>
        <begin position="322"/>
        <end position="340"/>
    </location>
</feature>
<keyword evidence="5 6" id="KW-0472">Membrane</keyword>
<dbReference type="SUPFAM" id="SSF103481">
    <property type="entry name" value="Multidrug resistance efflux transporter EmrE"/>
    <property type="match status" value="2"/>
</dbReference>
<protein>
    <submittedName>
        <fullName evidence="8">Drug/metabolite transporter (DMT)-like permease</fullName>
    </submittedName>
</protein>
<keyword evidence="4 6" id="KW-1133">Transmembrane helix</keyword>
<gene>
    <name evidence="8" type="ORF">C8D82_10899</name>
</gene>
<dbReference type="Proteomes" id="UP000245959">
    <property type="component" value="Unassembled WGS sequence"/>
</dbReference>
<evidence type="ECO:0000259" key="7">
    <source>
        <dbReference type="Pfam" id="PF00892"/>
    </source>
</evidence>
<proteinExistence type="inferred from homology"/>
<feature type="transmembrane region" description="Helical" evidence="6">
    <location>
        <begin position="440"/>
        <end position="463"/>
    </location>
</feature>
<evidence type="ECO:0000313" key="9">
    <source>
        <dbReference type="Proteomes" id="UP000245959"/>
    </source>
</evidence>
<feature type="transmembrane region" description="Helical" evidence="6">
    <location>
        <begin position="62"/>
        <end position="81"/>
    </location>
</feature>
<accession>A0A2U1B4P4</accession>
<feature type="transmembrane region" description="Helical" evidence="6">
    <location>
        <begin position="262"/>
        <end position="283"/>
    </location>
</feature>
<feature type="transmembrane region" description="Helical" evidence="6">
    <location>
        <begin position="290"/>
        <end position="310"/>
    </location>
</feature>
<evidence type="ECO:0000256" key="4">
    <source>
        <dbReference type="ARBA" id="ARBA00022989"/>
    </source>
</evidence>
<dbReference type="GO" id="GO:0016020">
    <property type="term" value="C:membrane"/>
    <property type="evidence" value="ECO:0007669"/>
    <property type="project" value="UniProtKB-SubCell"/>
</dbReference>
<dbReference type="Pfam" id="PF00892">
    <property type="entry name" value="EamA"/>
    <property type="match status" value="2"/>
</dbReference>
<dbReference type="PANTHER" id="PTHR32322:SF2">
    <property type="entry name" value="EAMA DOMAIN-CONTAINING PROTEIN"/>
    <property type="match status" value="1"/>
</dbReference>
<name>A0A2U1B4P4_9BACT</name>
<evidence type="ECO:0000256" key="2">
    <source>
        <dbReference type="ARBA" id="ARBA00007362"/>
    </source>
</evidence>
<dbReference type="InterPro" id="IPR050638">
    <property type="entry name" value="AA-Vitamin_Transporters"/>
</dbReference>
<feature type="transmembrane region" description="Helical" evidence="6">
    <location>
        <begin position="384"/>
        <end position="402"/>
    </location>
</feature>
<organism evidence="8 9">
    <name type="scientific">Victivallis vadensis</name>
    <dbReference type="NCBI Taxonomy" id="172901"/>
    <lineage>
        <taxon>Bacteria</taxon>
        <taxon>Pseudomonadati</taxon>
        <taxon>Lentisphaerota</taxon>
        <taxon>Lentisphaeria</taxon>
        <taxon>Victivallales</taxon>
        <taxon>Victivallaceae</taxon>
        <taxon>Victivallis</taxon>
    </lineage>
</organism>
<dbReference type="EMBL" id="QEKH01000008">
    <property type="protein sequence ID" value="PVY43572.1"/>
    <property type="molecule type" value="Genomic_DNA"/>
</dbReference>
<dbReference type="InterPro" id="IPR037185">
    <property type="entry name" value="EmrE-like"/>
</dbReference>
<comment type="caution">
    <text evidence="8">The sequence shown here is derived from an EMBL/GenBank/DDBJ whole genome shotgun (WGS) entry which is preliminary data.</text>
</comment>